<keyword evidence="12" id="KW-0275">Fatty acid biosynthesis</keyword>
<reference evidence="18 19" key="1">
    <citation type="submission" date="2017-04" db="EMBL/GenBank/DDBJ databases">
        <title>The whole genome sequencing and assembly of Halobacillus mangrovi strain.</title>
        <authorList>
            <person name="Lee S.-J."/>
            <person name="Park M.-K."/>
            <person name="Kim J.-Y."/>
            <person name="Lee Y.-J."/>
            <person name="Yi H."/>
            <person name="Bahn Y.-S."/>
            <person name="Kim J.F."/>
            <person name="Lee D.-W."/>
        </authorList>
    </citation>
    <scope>NUCLEOTIDE SEQUENCE [LARGE SCALE GENOMIC DNA]</scope>
    <source>
        <strain evidence="18 19">KTB 131</strain>
    </source>
</reference>
<keyword evidence="12" id="KW-0443">Lipid metabolism</keyword>
<dbReference type="Pfam" id="PF00289">
    <property type="entry name" value="Biotin_carb_N"/>
    <property type="match status" value="1"/>
</dbReference>
<dbReference type="FunFam" id="3.30.1490.20:FF:000018">
    <property type="entry name" value="Biotin carboxylase"/>
    <property type="match status" value="1"/>
</dbReference>
<dbReference type="InterPro" id="IPR016185">
    <property type="entry name" value="PreATP-grasp_dom_sf"/>
</dbReference>
<keyword evidence="9" id="KW-0276">Fatty acid metabolism</keyword>
<keyword evidence="19" id="KW-1185">Reference proteome</keyword>
<dbReference type="Pfam" id="PF02786">
    <property type="entry name" value="CPSase_L_D2"/>
    <property type="match status" value="1"/>
</dbReference>
<dbReference type="EC" id="6.3.4.14" evidence="4"/>
<dbReference type="InterPro" id="IPR005481">
    <property type="entry name" value="BC-like_N"/>
</dbReference>
<dbReference type="PROSITE" id="PS00867">
    <property type="entry name" value="CPSASE_2"/>
    <property type="match status" value="1"/>
</dbReference>
<keyword evidence="11" id="KW-0460">Magnesium</keyword>
<dbReference type="SUPFAM" id="SSF51246">
    <property type="entry name" value="Rudiment single hybrid motif"/>
    <property type="match status" value="1"/>
</dbReference>
<evidence type="ECO:0000256" key="13">
    <source>
        <dbReference type="ARBA" id="ARBA00023267"/>
    </source>
</evidence>
<dbReference type="InterPro" id="IPR011761">
    <property type="entry name" value="ATP-grasp"/>
</dbReference>
<dbReference type="InterPro" id="IPR011054">
    <property type="entry name" value="Rudment_hybrid_motif"/>
</dbReference>
<keyword evidence="10 15" id="KW-0067">ATP-binding</keyword>
<dbReference type="SUPFAM" id="SSF56059">
    <property type="entry name" value="Glutathione synthetase ATP-binding domain-like"/>
    <property type="match status" value="1"/>
</dbReference>
<dbReference type="InterPro" id="IPR005482">
    <property type="entry name" value="Biotin_COase_C"/>
</dbReference>
<evidence type="ECO:0000256" key="9">
    <source>
        <dbReference type="ARBA" id="ARBA00022832"/>
    </source>
</evidence>
<keyword evidence="5" id="KW-0444">Lipid biosynthesis</keyword>
<keyword evidence="7" id="KW-0479">Metal-binding</keyword>
<evidence type="ECO:0000256" key="6">
    <source>
        <dbReference type="ARBA" id="ARBA00022598"/>
    </source>
</evidence>
<comment type="subunit">
    <text evidence="3">Acetyl-CoA carboxylase is a heterohexamer of biotin carboxyl carrier protein, biotin carboxylase and the two subunits of carboxyl transferase in a 2:2 complex.</text>
</comment>
<dbReference type="PANTHER" id="PTHR18866:SF33">
    <property type="entry name" value="METHYLCROTONOYL-COA CARBOXYLASE SUBUNIT ALPHA, MITOCHONDRIAL-RELATED"/>
    <property type="match status" value="1"/>
</dbReference>
<evidence type="ECO:0000256" key="8">
    <source>
        <dbReference type="ARBA" id="ARBA00022741"/>
    </source>
</evidence>
<dbReference type="Proteomes" id="UP000192527">
    <property type="component" value="Chromosome"/>
</dbReference>
<keyword evidence="8 15" id="KW-0547">Nucleotide-binding</keyword>
<dbReference type="Gene3D" id="3.30.470.20">
    <property type="entry name" value="ATP-grasp fold, B domain"/>
    <property type="match status" value="1"/>
</dbReference>
<feature type="domain" description="ATP-grasp" evidence="16">
    <location>
        <begin position="122"/>
        <end position="320"/>
    </location>
</feature>
<dbReference type="InterPro" id="IPR011764">
    <property type="entry name" value="Biotin_carboxylation_dom"/>
</dbReference>
<organism evidence="18 19">
    <name type="scientific">Halobacillus mangrovi</name>
    <dbReference type="NCBI Taxonomy" id="402384"/>
    <lineage>
        <taxon>Bacteria</taxon>
        <taxon>Bacillati</taxon>
        <taxon>Bacillota</taxon>
        <taxon>Bacilli</taxon>
        <taxon>Bacillales</taxon>
        <taxon>Bacillaceae</taxon>
        <taxon>Halobacillus</taxon>
    </lineage>
</organism>
<dbReference type="PROSITE" id="PS50975">
    <property type="entry name" value="ATP_GRASP"/>
    <property type="match status" value="1"/>
</dbReference>
<comment type="pathway">
    <text evidence="2">Lipid metabolism; malonyl-CoA biosynthesis; malonyl-CoA from acetyl-CoA: step 1/1.</text>
</comment>
<dbReference type="EMBL" id="CP020772">
    <property type="protein sequence ID" value="ARI76275.1"/>
    <property type="molecule type" value="Genomic_DNA"/>
</dbReference>
<evidence type="ECO:0000313" key="19">
    <source>
        <dbReference type="Proteomes" id="UP000192527"/>
    </source>
</evidence>
<evidence type="ECO:0000256" key="14">
    <source>
        <dbReference type="ARBA" id="ARBA00048600"/>
    </source>
</evidence>
<dbReference type="STRING" id="402384.HM131_05240"/>
<dbReference type="InterPro" id="IPR005479">
    <property type="entry name" value="CPAse_ATP-bd"/>
</dbReference>
<dbReference type="GO" id="GO:0005524">
    <property type="term" value="F:ATP binding"/>
    <property type="evidence" value="ECO:0007669"/>
    <property type="project" value="UniProtKB-UniRule"/>
</dbReference>
<keyword evidence="13" id="KW-0092">Biotin</keyword>
<dbReference type="RefSeq" id="WP_085028648.1">
    <property type="nucleotide sequence ID" value="NZ_CP020772.1"/>
</dbReference>
<dbReference type="GO" id="GO:0006633">
    <property type="term" value="P:fatty acid biosynthetic process"/>
    <property type="evidence" value="ECO:0007669"/>
    <property type="project" value="UniProtKB-KW"/>
</dbReference>
<dbReference type="PROSITE" id="PS50979">
    <property type="entry name" value="BC"/>
    <property type="match status" value="1"/>
</dbReference>
<feature type="domain" description="Biotin carboxylation" evidence="17">
    <location>
        <begin position="3"/>
        <end position="447"/>
    </location>
</feature>
<comment type="function">
    <text evidence="1">This protein is a component of the acetyl coenzyme A carboxylase complex; first, biotin carboxylase catalyzes the carboxylation of the carrier protein and then the transcarboxylase transfers the carboxyl group to form malonyl-CoA.</text>
</comment>
<dbReference type="SMART" id="SM00878">
    <property type="entry name" value="Biotin_carb_C"/>
    <property type="match status" value="1"/>
</dbReference>
<dbReference type="KEGG" id="hmn:HM131_05240"/>
<dbReference type="AlphaFoldDB" id="A0A1W5ZSN3"/>
<dbReference type="Pfam" id="PF02785">
    <property type="entry name" value="Biotin_carb_C"/>
    <property type="match status" value="1"/>
</dbReference>
<evidence type="ECO:0000256" key="12">
    <source>
        <dbReference type="ARBA" id="ARBA00023160"/>
    </source>
</evidence>
<dbReference type="InterPro" id="IPR050856">
    <property type="entry name" value="Biotin_carboxylase_complex"/>
</dbReference>
<gene>
    <name evidence="18" type="ORF">HM131_05240</name>
</gene>
<dbReference type="PROSITE" id="PS00866">
    <property type="entry name" value="CPSASE_1"/>
    <property type="match status" value="1"/>
</dbReference>
<dbReference type="GO" id="GO:0004075">
    <property type="term" value="F:biotin carboxylase activity"/>
    <property type="evidence" value="ECO:0007669"/>
    <property type="project" value="UniProtKB-EC"/>
</dbReference>
<sequence>MPYFNKILIANRGEIARRIIRTCNRLGIETVAVYSDADEDTPFVREASEAYSIGPSQASKSYLDINKILDVAKKSGAEAIHPGYGFLSENAKFAKSCEEAGITFIGPDADKIELMGDKIEARRHMKKAGVPVVPGWDGQLDSVEHAKEIANDLGYPLMLKASAGGGGIGMHVVQNEAELEKSFSSAKQTAGSSFGDDTVFLERFISKARHIEVQVIADNEGNTLHLFERECSIQRRNQKVVEESPSPFLNEKLRGQLCESAVKGVKEIGYTNAGTMEFIFDDDTGDYYFLEMNTRLQVEHPVTEEITGLDLVELQLRIAANQPLNITQDEVTKSGYAVEARLYAEDPETYFPSPGKLNTFKLPEELGRFDVAYEEGNTVSPFYDPMVGKIIVHGKDRNEVFDRLEEIIEQTEIEGIKTNLSLFKELVNESDFREGRYTTDYLQTRKQGKEEVK</sequence>
<dbReference type="PANTHER" id="PTHR18866">
    <property type="entry name" value="CARBOXYLASE:PYRUVATE/ACETYL-COA/PROPIONYL-COA CARBOXYLASE"/>
    <property type="match status" value="1"/>
</dbReference>
<evidence type="ECO:0000256" key="15">
    <source>
        <dbReference type="PROSITE-ProRule" id="PRU00409"/>
    </source>
</evidence>
<name>A0A1W5ZSN3_9BACI</name>
<evidence type="ECO:0000256" key="10">
    <source>
        <dbReference type="ARBA" id="ARBA00022840"/>
    </source>
</evidence>
<evidence type="ECO:0000256" key="5">
    <source>
        <dbReference type="ARBA" id="ARBA00022516"/>
    </source>
</evidence>
<proteinExistence type="predicted"/>
<evidence type="ECO:0000256" key="11">
    <source>
        <dbReference type="ARBA" id="ARBA00022842"/>
    </source>
</evidence>
<accession>A0A1W5ZSN3</accession>
<evidence type="ECO:0000256" key="4">
    <source>
        <dbReference type="ARBA" id="ARBA00013263"/>
    </source>
</evidence>
<evidence type="ECO:0000256" key="1">
    <source>
        <dbReference type="ARBA" id="ARBA00003761"/>
    </source>
</evidence>
<evidence type="ECO:0000256" key="3">
    <source>
        <dbReference type="ARBA" id="ARBA00011750"/>
    </source>
</evidence>
<comment type="catalytic activity">
    <reaction evidence="14">
        <text>N(6)-biotinyl-L-lysyl-[protein] + hydrogencarbonate + ATP = N(6)-carboxybiotinyl-L-lysyl-[protein] + ADP + phosphate + H(+)</text>
        <dbReference type="Rhea" id="RHEA:13501"/>
        <dbReference type="Rhea" id="RHEA-COMP:10505"/>
        <dbReference type="Rhea" id="RHEA-COMP:10506"/>
        <dbReference type="ChEBI" id="CHEBI:15378"/>
        <dbReference type="ChEBI" id="CHEBI:17544"/>
        <dbReference type="ChEBI" id="CHEBI:30616"/>
        <dbReference type="ChEBI" id="CHEBI:43474"/>
        <dbReference type="ChEBI" id="CHEBI:83144"/>
        <dbReference type="ChEBI" id="CHEBI:83145"/>
        <dbReference type="ChEBI" id="CHEBI:456216"/>
        <dbReference type="EC" id="6.3.4.14"/>
    </reaction>
</comment>
<evidence type="ECO:0000259" key="16">
    <source>
        <dbReference type="PROSITE" id="PS50975"/>
    </source>
</evidence>
<evidence type="ECO:0000256" key="7">
    <source>
        <dbReference type="ARBA" id="ARBA00022723"/>
    </source>
</evidence>
<dbReference type="FunFam" id="3.40.50.20:FF:000010">
    <property type="entry name" value="Propionyl-CoA carboxylase subunit alpha"/>
    <property type="match status" value="1"/>
</dbReference>
<dbReference type="NCBIfam" id="NF006367">
    <property type="entry name" value="PRK08591.1"/>
    <property type="match status" value="1"/>
</dbReference>
<evidence type="ECO:0000259" key="17">
    <source>
        <dbReference type="PROSITE" id="PS50979"/>
    </source>
</evidence>
<dbReference type="FunFam" id="3.30.470.20:FF:000028">
    <property type="entry name" value="Methylcrotonoyl-CoA carboxylase subunit alpha, mitochondrial"/>
    <property type="match status" value="1"/>
</dbReference>
<evidence type="ECO:0000256" key="2">
    <source>
        <dbReference type="ARBA" id="ARBA00004956"/>
    </source>
</evidence>
<dbReference type="GO" id="GO:0046872">
    <property type="term" value="F:metal ion binding"/>
    <property type="evidence" value="ECO:0007669"/>
    <property type="project" value="UniProtKB-KW"/>
</dbReference>
<protein>
    <recommendedName>
        <fullName evidence="4">biotin carboxylase</fullName>
        <ecNumber evidence="4">6.3.4.14</ecNumber>
    </recommendedName>
</protein>
<dbReference type="SUPFAM" id="SSF52440">
    <property type="entry name" value="PreATP-grasp domain"/>
    <property type="match status" value="1"/>
</dbReference>
<evidence type="ECO:0000313" key="18">
    <source>
        <dbReference type="EMBL" id="ARI76275.1"/>
    </source>
</evidence>
<keyword evidence="6" id="KW-0436">Ligase</keyword>
<dbReference type="OrthoDB" id="9807469at2"/>